<dbReference type="InterPro" id="IPR011006">
    <property type="entry name" value="CheY-like_superfamily"/>
</dbReference>
<feature type="domain" description="PAS" evidence="12">
    <location>
        <begin position="252"/>
        <end position="322"/>
    </location>
</feature>
<dbReference type="AlphaFoldDB" id="A0A8K2A7T1"/>
<keyword evidence="8" id="KW-0902">Two-component regulatory system</keyword>
<keyword evidence="3 9" id="KW-0597">Phosphoprotein</keyword>
<evidence type="ECO:0000259" key="12">
    <source>
        <dbReference type="PROSITE" id="PS50112"/>
    </source>
</evidence>
<dbReference type="PANTHER" id="PTHR43065">
    <property type="entry name" value="SENSOR HISTIDINE KINASE"/>
    <property type="match status" value="1"/>
</dbReference>
<dbReference type="InterPro" id="IPR000014">
    <property type="entry name" value="PAS"/>
</dbReference>
<evidence type="ECO:0000256" key="6">
    <source>
        <dbReference type="ARBA" id="ARBA00022777"/>
    </source>
</evidence>
<accession>A0A8K2A7T1</accession>
<dbReference type="PROSITE" id="PS50109">
    <property type="entry name" value="HIS_KIN"/>
    <property type="match status" value="1"/>
</dbReference>
<dbReference type="InterPro" id="IPR005467">
    <property type="entry name" value="His_kinase_dom"/>
</dbReference>
<keyword evidence="4" id="KW-0808">Transferase</keyword>
<dbReference type="NCBIfam" id="TIGR00229">
    <property type="entry name" value="sensory_box"/>
    <property type="match status" value="2"/>
</dbReference>
<dbReference type="Pfam" id="PF00512">
    <property type="entry name" value="HisKA"/>
    <property type="match status" value="1"/>
</dbReference>
<dbReference type="SMART" id="SM00448">
    <property type="entry name" value="REC"/>
    <property type="match status" value="2"/>
</dbReference>
<dbReference type="SMART" id="SM00388">
    <property type="entry name" value="HisKA"/>
    <property type="match status" value="1"/>
</dbReference>
<dbReference type="CDD" id="cd00082">
    <property type="entry name" value="HisKA"/>
    <property type="match status" value="1"/>
</dbReference>
<reference evidence="14" key="1">
    <citation type="submission" date="2019-12" db="EMBL/GenBank/DDBJ databases">
        <title>High-Quality draft genome sequences of three cyanobacteria isolated from the limestone walls of the Old Cathedral of Coimbra.</title>
        <authorList>
            <person name="Tiago I."/>
            <person name="Soares F."/>
            <person name="Portugal A."/>
        </authorList>
    </citation>
    <scope>NUCLEOTIDE SEQUENCE [LARGE SCALE GENOMIC DNA]</scope>
    <source>
        <strain evidence="14">C</strain>
    </source>
</reference>
<dbReference type="PANTHER" id="PTHR43065:SF46">
    <property type="entry name" value="C4-DICARBOXYLATE TRANSPORT SENSOR PROTEIN DCTB"/>
    <property type="match status" value="1"/>
</dbReference>
<protein>
    <recommendedName>
        <fullName evidence="2">histidine kinase</fullName>
        <ecNumber evidence="2">2.7.13.3</ecNumber>
    </recommendedName>
</protein>
<proteinExistence type="predicted"/>
<dbReference type="PROSITE" id="PS50110">
    <property type="entry name" value="RESPONSE_REGULATORY"/>
    <property type="match status" value="2"/>
</dbReference>
<dbReference type="InterPro" id="IPR036097">
    <property type="entry name" value="HisK_dim/P_sf"/>
</dbReference>
<comment type="catalytic activity">
    <reaction evidence="1">
        <text>ATP + protein L-histidine = ADP + protein N-phospho-L-histidine.</text>
        <dbReference type="EC" id="2.7.13.3"/>
    </reaction>
</comment>
<dbReference type="RefSeq" id="WP_161824758.1">
    <property type="nucleotide sequence ID" value="NZ_WVIC01000011.1"/>
</dbReference>
<evidence type="ECO:0000256" key="4">
    <source>
        <dbReference type="ARBA" id="ARBA00022679"/>
    </source>
</evidence>
<dbReference type="InterPro" id="IPR000700">
    <property type="entry name" value="PAS-assoc_C"/>
</dbReference>
<dbReference type="EMBL" id="WVIC01000011">
    <property type="protein sequence ID" value="NCJ06275.1"/>
    <property type="molecule type" value="Genomic_DNA"/>
</dbReference>
<dbReference type="GO" id="GO:0005524">
    <property type="term" value="F:ATP binding"/>
    <property type="evidence" value="ECO:0007669"/>
    <property type="project" value="UniProtKB-KW"/>
</dbReference>
<feature type="domain" description="Histidine kinase" evidence="10">
    <location>
        <begin position="389"/>
        <end position="613"/>
    </location>
</feature>
<keyword evidence="15" id="KW-1185">Reference proteome</keyword>
<dbReference type="Pfam" id="PF02518">
    <property type="entry name" value="HATPase_c"/>
    <property type="match status" value="1"/>
</dbReference>
<dbReference type="Pfam" id="PF13188">
    <property type="entry name" value="PAS_8"/>
    <property type="match status" value="1"/>
</dbReference>
<dbReference type="EC" id="2.7.13.3" evidence="2"/>
<dbReference type="Proteomes" id="UP000607397">
    <property type="component" value="Unassembled WGS sequence"/>
</dbReference>
<dbReference type="PROSITE" id="PS50113">
    <property type="entry name" value="PAC"/>
    <property type="match status" value="1"/>
</dbReference>
<comment type="caution">
    <text evidence="14">The sequence shown here is derived from an EMBL/GenBank/DDBJ whole genome shotgun (WGS) entry which is preliminary data.</text>
</comment>
<dbReference type="CDD" id="cd00156">
    <property type="entry name" value="REC"/>
    <property type="match status" value="1"/>
</dbReference>
<dbReference type="Gene3D" id="3.30.565.10">
    <property type="entry name" value="Histidine kinase-like ATPase, C-terminal domain"/>
    <property type="match status" value="1"/>
</dbReference>
<keyword evidence="6" id="KW-0418">Kinase</keyword>
<evidence type="ECO:0000313" key="14">
    <source>
        <dbReference type="EMBL" id="NCJ06275.1"/>
    </source>
</evidence>
<feature type="domain" description="PAC" evidence="13">
    <location>
        <begin position="324"/>
        <end position="376"/>
    </location>
</feature>
<dbReference type="InterPro" id="IPR036890">
    <property type="entry name" value="HATPase_C_sf"/>
</dbReference>
<dbReference type="SUPFAM" id="SSF47384">
    <property type="entry name" value="Homodimeric domain of signal transducing histidine kinase"/>
    <property type="match status" value="1"/>
</dbReference>
<gene>
    <name evidence="14" type="ORF">GS597_07060</name>
</gene>
<dbReference type="CDD" id="cd00130">
    <property type="entry name" value="PAS"/>
    <property type="match status" value="2"/>
</dbReference>
<dbReference type="SUPFAM" id="SSF55785">
    <property type="entry name" value="PYP-like sensor domain (PAS domain)"/>
    <property type="match status" value="2"/>
</dbReference>
<dbReference type="Pfam" id="PF00072">
    <property type="entry name" value="Response_reg"/>
    <property type="match status" value="2"/>
</dbReference>
<evidence type="ECO:0000259" key="10">
    <source>
        <dbReference type="PROSITE" id="PS50109"/>
    </source>
</evidence>
<keyword evidence="7" id="KW-0067">ATP-binding</keyword>
<evidence type="ECO:0000256" key="9">
    <source>
        <dbReference type="PROSITE-ProRule" id="PRU00169"/>
    </source>
</evidence>
<dbReference type="SUPFAM" id="SSF55874">
    <property type="entry name" value="ATPase domain of HSP90 chaperone/DNA topoisomerase II/histidine kinase"/>
    <property type="match status" value="1"/>
</dbReference>
<evidence type="ECO:0000256" key="1">
    <source>
        <dbReference type="ARBA" id="ARBA00000085"/>
    </source>
</evidence>
<dbReference type="GO" id="GO:0000155">
    <property type="term" value="F:phosphorelay sensor kinase activity"/>
    <property type="evidence" value="ECO:0007669"/>
    <property type="project" value="InterPro"/>
</dbReference>
<dbReference type="CDD" id="cd17546">
    <property type="entry name" value="REC_hyHK_CKI1_RcsC-like"/>
    <property type="match status" value="1"/>
</dbReference>
<dbReference type="InterPro" id="IPR001789">
    <property type="entry name" value="Sig_transdc_resp-reg_receiver"/>
</dbReference>
<dbReference type="InterPro" id="IPR003661">
    <property type="entry name" value="HisK_dim/P_dom"/>
</dbReference>
<name>A0A8K2A7T1_9CYAN</name>
<dbReference type="Gene3D" id="3.40.50.2300">
    <property type="match status" value="2"/>
</dbReference>
<dbReference type="InterPro" id="IPR001610">
    <property type="entry name" value="PAC"/>
</dbReference>
<dbReference type="InterPro" id="IPR004358">
    <property type="entry name" value="Sig_transdc_His_kin-like_C"/>
</dbReference>
<evidence type="ECO:0000256" key="8">
    <source>
        <dbReference type="ARBA" id="ARBA00023012"/>
    </source>
</evidence>
<dbReference type="PROSITE" id="PS50112">
    <property type="entry name" value="PAS"/>
    <property type="match status" value="1"/>
</dbReference>
<evidence type="ECO:0000256" key="5">
    <source>
        <dbReference type="ARBA" id="ARBA00022741"/>
    </source>
</evidence>
<dbReference type="GO" id="GO:0006355">
    <property type="term" value="P:regulation of DNA-templated transcription"/>
    <property type="evidence" value="ECO:0007669"/>
    <property type="project" value="InterPro"/>
</dbReference>
<feature type="domain" description="Response regulatory" evidence="11">
    <location>
        <begin position="632"/>
        <end position="748"/>
    </location>
</feature>
<dbReference type="SMART" id="SM00091">
    <property type="entry name" value="PAS"/>
    <property type="match status" value="2"/>
</dbReference>
<evidence type="ECO:0000256" key="2">
    <source>
        <dbReference type="ARBA" id="ARBA00012438"/>
    </source>
</evidence>
<dbReference type="InterPro" id="IPR013767">
    <property type="entry name" value="PAS_fold"/>
</dbReference>
<feature type="modified residue" description="4-aspartylphosphate" evidence="9">
    <location>
        <position position="58"/>
    </location>
</feature>
<keyword evidence="5" id="KW-0547">Nucleotide-binding</keyword>
<dbReference type="InterPro" id="IPR035965">
    <property type="entry name" value="PAS-like_dom_sf"/>
</dbReference>
<dbReference type="InterPro" id="IPR003594">
    <property type="entry name" value="HATPase_dom"/>
</dbReference>
<dbReference type="SMART" id="SM00086">
    <property type="entry name" value="PAC"/>
    <property type="match status" value="2"/>
</dbReference>
<feature type="domain" description="Response regulatory" evidence="11">
    <location>
        <begin position="7"/>
        <end position="123"/>
    </location>
</feature>
<evidence type="ECO:0000256" key="7">
    <source>
        <dbReference type="ARBA" id="ARBA00022840"/>
    </source>
</evidence>
<evidence type="ECO:0000259" key="13">
    <source>
        <dbReference type="PROSITE" id="PS50113"/>
    </source>
</evidence>
<dbReference type="Pfam" id="PF00989">
    <property type="entry name" value="PAS"/>
    <property type="match status" value="1"/>
</dbReference>
<feature type="modified residue" description="4-aspartylphosphate" evidence="9">
    <location>
        <position position="683"/>
    </location>
</feature>
<organism evidence="14 15">
    <name type="scientific">Petrachloros mirabilis ULC683</name>
    <dbReference type="NCBI Taxonomy" id="2781853"/>
    <lineage>
        <taxon>Bacteria</taxon>
        <taxon>Bacillati</taxon>
        <taxon>Cyanobacteriota</taxon>
        <taxon>Cyanophyceae</taxon>
        <taxon>Synechococcales</taxon>
        <taxon>Petrachlorosaceae</taxon>
        <taxon>Petrachloros</taxon>
        <taxon>Petrachloros mirabilis</taxon>
    </lineage>
</organism>
<dbReference type="PRINTS" id="PR00344">
    <property type="entry name" value="BCTRLSENSOR"/>
</dbReference>
<evidence type="ECO:0000256" key="3">
    <source>
        <dbReference type="ARBA" id="ARBA00022553"/>
    </source>
</evidence>
<evidence type="ECO:0000313" key="15">
    <source>
        <dbReference type="Proteomes" id="UP000607397"/>
    </source>
</evidence>
<dbReference type="Gene3D" id="3.30.450.20">
    <property type="entry name" value="PAS domain"/>
    <property type="match status" value="2"/>
</dbReference>
<dbReference type="SUPFAM" id="SSF52172">
    <property type="entry name" value="CheY-like"/>
    <property type="match status" value="2"/>
</dbReference>
<evidence type="ECO:0000259" key="11">
    <source>
        <dbReference type="PROSITE" id="PS50110"/>
    </source>
</evidence>
<dbReference type="Gene3D" id="1.10.287.130">
    <property type="match status" value="1"/>
</dbReference>
<sequence length="756" mass="83591">MTEPPLHLLLIEDNPADVRLFQAFLQESATPFILTHVERLQPALACLHQQNFDVVLLDLTLPDSQGLETFLTLYHHAPNLPLIVLTGLDDETLALRALQEGAQDYLMKGQITSGLWLSRTLRYAIERQRIQTQLQDQECQFRAIFNSTLNAIVIVDDSGQFVDVNPPACDLFQLPKATLLHTTILDFVVLDPESQMLRPSIFSPTKLTGEIQIRRPDQTLHAVEYAATLNFLPHRHLAVLQDVSDRKLAEQKIRQQASLLDIATDAILVRGLQHHILFWSKGAERIYGWRANEACGQTANTLLFDAPSAEIETAIQTVLAQGEWQGELTKITKYGHTVIVESRWALVLDEQQQPHAILSVDTDITERKQLQSQALRTQRLESIGTLASGIAHDLNNILTPILASAQLIQHKLPTLDEQTQRLLHIIEDSTRRGADLIKQVLAFTRGVEGKHMVLQIRHLVADFQKVIRETFPKSIEVHIQIAPDLWVISGDSTQLHQVLMNLCVNARDAMPQGGHLSLSVQNQQVDAAYTRINLEAQAGNYVVITVADTGVGIDASVMDRIFEPFFTTKAHGLGTGLGLSTVMGITKSHGGFVEVSSQIAEGTQFRIFLPAAAATNLEAPPPSAYPRGQGELVLVVDDEATICETAQASLELWGYQVLQASNGLEAIDCYRQHHEQICLVLIDLFMPIMSGGSAIQRLQQLNPRLNIVAMSGLGPSPPPTACPLPPDLPFLPKPFSADDLLQCINQVLRGNPSTQS</sequence>
<dbReference type="SMART" id="SM00387">
    <property type="entry name" value="HATPase_c"/>
    <property type="match status" value="1"/>
</dbReference>